<name>A0A6A5T255_9PLEO</name>
<keyword evidence="2" id="KW-1185">Reference proteome</keyword>
<organism evidence="1 2">
    <name type="scientific">Clathrospora elynae</name>
    <dbReference type="NCBI Taxonomy" id="706981"/>
    <lineage>
        <taxon>Eukaryota</taxon>
        <taxon>Fungi</taxon>
        <taxon>Dikarya</taxon>
        <taxon>Ascomycota</taxon>
        <taxon>Pezizomycotina</taxon>
        <taxon>Dothideomycetes</taxon>
        <taxon>Pleosporomycetidae</taxon>
        <taxon>Pleosporales</taxon>
        <taxon>Diademaceae</taxon>
        <taxon>Clathrospora</taxon>
    </lineage>
</organism>
<evidence type="ECO:0000313" key="2">
    <source>
        <dbReference type="Proteomes" id="UP000800038"/>
    </source>
</evidence>
<protein>
    <submittedName>
        <fullName evidence="1">Uncharacterized protein</fullName>
    </submittedName>
</protein>
<dbReference type="AlphaFoldDB" id="A0A6A5T255"/>
<proteinExistence type="predicted"/>
<sequence>MHKTHDHFEVWVGGVSDGASEGVLFILLRNIAFSTARSKIKKRGALPVQLTVHRYRVFGDVVCFLGPAVGDGAPA</sequence>
<dbReference type="EMBL" id="ML976027">
    <property type="protein sequence ID" value="KAF1943187.1"/>
    <property type="molecule type" value="Genomic_DNA"/>
</dbReference>
<gene>
    <name evidence="1" type="ORF">EJ02DRAFT_144140</name>
</gene>
<dbReference type="Proteomes" id="UP000800038">
    <property type="component" value="Unassembled WGS sequence"/>
</dbReference>
<accession>A0A6A5T255</accession>
<evidence type="ECO:0000313" key="1">
    <source>
        <dbReference type="EMBL" id="KAF1943187.1"/>
    </source>
</evidence>
<reference evidence="1" key="1">
    <citation type="journal article" date="2020" name="Stud. Mycol.">
        <title>101 Dothideomycetes genomes: a test case for predicting lifestyles and emergence of pathogens.</title>
        <authorList>
            <person name="Haridas S."/>
            <person name="Albert R."/>
            <person name="Binder M."/>
            <person name="Bloem J."/>
            <person name="Labutti K."/>
            <person name="Salamov A."/>
            <person name="Andreopoulos B."/>
            <person name="Baker S."/>
            <person name="Barry K."/>
            <person name="Bills G."/>
            <person name="Bluhm B."/>
            <person name="Cannon C."/>
            <person name="Castanera R."/>
            <person name="Culley D."/>
            <person name="Daum C."/>
            <person name="Ezra D."/>
            <person name="Gonzalez J."/>
            <person name="Henrissat B."/>
            <person name="Kuo A."/>
            <person name="Liang C."/>
            <person name="Lipzen A."/>
            <person name="Lutzoni F."/>
            <person name="Magnuson J."/>
            <person name="Mondo S."/>
            <person name="Nolan M."/>
            <person name="Ohm R."/>
            <person name="Pangilinan J."/>
            <person name="Park H.-J."/>
            <person name="Ramirez L."/>
            <person name="Alfaro M."/>
            <person name="Sun H."/>
            <person name="Tritt A."/>
            <person name="Yoshinaga Y."/>
            <person name="Zwiers L.-H."/>
            <person name="Turgeon B."/>
            <person name="Goodwin S."/>
            <person name="Spatafora J."/>
            <person name="Crous P."/>
            <person name="Grigoriev I."/>
        </authorList>
    </citation>
    <scope>NUCLEOTIDE SEQUENCE</scope>
    <source>
        <strain evidence="1">CBS 161.51</strain>
    </source>
</reference>